<dbReference type="Gene3D" id="3.40.33.10">
    <property type="entry name" value="CAP"/>
    <property type="match status" value="1"/>
</dbReference>
<proteinExistence type="predicted"/>
<name>A0A1B9F354_9BACT</name>
<sequence length="302" mass="33241">MKRILLIFLSFIVLASSAICEANEEGISPVEQEILYLINLARSKPFLMAEFLGMDVERLREIAGVWFPVFERGIPPVVPNNVLREAALGHSDDMLTRLYYEYNTPEGITPFDRIVERGYSPSFVAEHIGLLVLEKFLPGHDMAQSLFQNLFIDELTPGRYIGPVIFNPQAKEIGIGLIGAQLNLPGFGEKQVYVITCDFAADLQDRRPAITGVVYEDCNGDGLYTAGEGLGGVTIQVKGAEKLYETTTWGAGGYVLRPDSGGLYELTATGGELGDRVERRLVPLGKDNVEVDISLPCLQQKP</sequence>
<keyword evidence="3" id="KW-1185">Reference proteome</keyword>
<dbReference type="Gene3D" id="2.60.40.10">
    <property type="entry name" value="Immunoglobulins"/>
    <property type="match status" value="1"/>
</dbReference>
<dbReference type="EMBL" id="MAGO01000015">
    <property type="protein sequence ID" value="OCC14264.1"/>
    <property type="molecule type" value="Genomic_DNA"/>
</dbReference>
<accession>A0A1B9F354</accession>
<protein>
    <submittedName>
        <fullName evidence="2">Proline-rich protein</fullName>
    </submittedName>
</protein>
<evidence type="ECO:0000256" key="1">
    <source>
        <dbReference type="SAM" id="SignalP"/>
    </source>
</evidence>
<feature type="signal peptide" evidence="1">
    <location>
        <begin position="1"/>
        <end position="22"/>
    </location>
</feature>
<dbReference type="InterPro" id="IPR013783">
    <property type="entry name" value="Ig-like_fold"/>
</dbReference>
<dbReference type="OrthoDB" id="68195at2"/>
<organism evidence="2 3">
    <name type="scientific">Dissulfuribacter thermophilus</name>
    <dbReference type="NCBI Taxonomy" id="1156395"/>
    <lineage>
        <taxon>Bacteria</taxon>
        <taxon>Pseudomonadati</taxon>
        <taxon>Thermodesulfobacteriota</taxon>
        <taxon>Dissulfuribacteria</taxon>
        <taxon>Dissulfuribacterales</taxon>
        <taxon>Dissulfuribacteraceae</taxon>
        <taxon>Dissulfuribacter</taxon>
    </lineage>
</organism>
<dbReference type="Proteomes" id="UP000093080">
    <property type="component" value="Unassembled WGS sequence"/>
</dbReference>
<dbReference type="RefSeq" id="WP_067620580.1">
    <property type="nucleotide sequence ID" value="NZ_MAGO01000015.1"/>
</dbReference>
<reference evidence="2 3" key="1">
    <citation type="submission" date="2016-06" db="EMBL/GenBank/DDBJ databases">
        <title>Respiratory ammonification of nitrate coupled to the oxidation of elemental sulfur in deep-sea autotrophic thermophilic bacteria.</title>
        <authorList>
            <person name="Slobodkina G.B."/>
            <person name="Mardanov A.V."/>
            <person name="Ravin N.V."/>
            <person name="Frolova A.A."/>
            <person name="Viryasiv M.B."/>
            <person name="Chernyh N.A."/>
            <person name="Bonch-Osmolovskaya E.A."/>
            <person name="Slobodkin A.I."/>
        </authorList>
    </citation>
    <scope>NUCLEOTIDE SEQUENCE [LARGE SCALE GENOMIC DNA]</scope>
    <source>
        <strain evidence="2 3">S69</strain>
    </source>
</reference>
<dbReference type="InterPro" id="IPR035940">
    <property type="entry name" value="CAP_sf"/>
</dbReference>
<evidence type="ECO:0000313" key="2">
    <source>
        <dbReference type="EMBL" id="OCC14264.1"/>
    </source>
</evidence>
<feature type="chain" id="PRO_5008626150" evidence="1">
    <location>
        <begin position="23"/>
        <end position="302"/>
    </location>
</feature>
<gene>
    <name evidence="2" type="ORF">DBT_2336</name>
</gene>
<comment type="caution">
    <text evidence="2">The sequence shown here is derived from an EMBL/GenBank/DDBJ whole genome shotgun (WGS) entry which is preliminary data.</text>
</comment>
<keyword evidence="1" id="KW-0732">Signal</keyword>
<dbReference type="SUPFAM" id="SSF55797">
    <property type="entry name" value="PR-1-like"/>
    <property type="match status" value="1"/>
</dbReference>
<dbReference type="STRING" id="1156395.DBT_2336"/>
<evidence type="ECO:0000313" key="3">
    <source>
        <dbReference type="Proteomes" id="UP000093080"/>
    </source>
</evidence>
<dbReference type="AlphaFoldDB" id="A0A1B9F354"/>